<feature type="region of interest" description="Disordered" evidence="1">
    <location>
        <begin position="21"/>
        <end position="102"/>
    </location>
</feature>
<dbReference type="AlphaFoldDB" id="A0A399SNH2"/>
<feature type="compositionally biased region" description="Basic residues" evidence="1">
    <location>
        <begin position="73"/>
        <end position="90"/>
    </location>
</feature>
<dbReference type="EMBL" id="QWGR01000023">
    <property type="protein sequence ID" value="RIJ45546.1"/>
    <property type="molecule type" value="Genomic_DNA"/>
</dbReference>
<proteinExistence type="predicted"/>
<gene>
    <name evidence="2" type="ORF">D1614_22460</name>
</gene>
<accession>A0A399SNH2</accession>
<keyword evidence="3" id="KW-1185">Reference proteome</keyword>
<organism evidence="2 3">
    <name type="scientific">Maribellus luteus</name>
    <dbReference type="NCBI Taxonomy" id="2305463"/>
    <lineage>
        <taxon>Bacteria</taxon>
        <taxon>Pseudomonadati</taxon>
        <taxon>Bacteroidota</taxon>
        <taxon>Bacteroidia</taxon>
        <taxon>Marinilabiliales</taxon>
        <taxon>Prolixibacteraceae</taxon>
        <taxon>Maribellus</taxon>
    </lineage>
</organism>
<dbReference type="Proteomes" id="UP000265926">
    <property type="component" value="Unassembled WGS sequence"/>
</dbReference>
<evidence type="ECO:0000313" key="3">
    <source>
        <dbReference type="Proteomes" id="UP000265926"/>
    </source>
</evidence>
<sequence length="102" mass="11372">MSETLPRVKLKLSELPAQLFLPRFGPSGTSETPKPIAGSLSGLPEKTNQPRAGFPKARKLPNRLKTDFPQLRKTPKRKKSTFPGLRKVRTGTKTAFPHVRKV</sequence>
<reference evidence="2 3" key="1">
    <citation type="submission" date="2018-08" db="EMBL/GenBank/DDBJ databases">
        <title>Pallidiluteibacterium maritimus gen. nov., sp. nov., isolated from coastal sediment.</title>
        <authorList>
            <person name="Zhou L.Y."/>
        </authorList>
    </citation>
    <scope>NUCLEOTIDE SEQUENCE [LARGE SCALE GENOMIC DNA]</scope>
    <source>
        <strain evidence="2 3">XSD2</strain>
    </source>
</reference>
<evidence type="ECO:0000313" key="2">
    <source>
        <dbReference type="EMBL" id="RIJ45546.1"/>
    </source>
</evidence>
<evidence type="ECO:0000256" key="1">
    <source>
        <dbReference type="SAM" id="MobiDB-lite"/>
    </source>
</evidence>
<comment type="caution">
    <text evidence="2">The sequence shown here is derived from an EMBL/GenBank/DDBJ whole genome shotgun (WGS) entry which is preliminary data.</text>
</comment>
<protein>
    <submittedName>
        <fullName evidence="2">Uncharacterized protein</fullName>
    </submittedName>
</protein>
<name>A0A399SNH2_9BACT</name>